<evidence type="ECO:0000313" key="3">
    <source>
        <dbReference type="Proteomes" id="UP000037136"/>
    </source>
</evidence>
<reference evidence="2 3" key="2">
    <citation type="journal article" date="2017" name="Sci. Rep.">
        <title>Ant-infecting Ophiocordyceps genomes reveal a high diversity of potential behavioral manipulation genes and a possible major role for enterotoxins.</title>
        <authorList>
            <person name="de Bekker C."/>
            <person name="Ohm R.A."/>
            <person name="Evans H.C."/>
            <person name="Brachmann A."/>
            <person name="Hughes D.P."/>
        </authorList>
    </citation>
    <scope>NUCLEOTIDE SEQUENCE [LARGE SCALE GENOMIC DNA]</scope>
    <source>
        <strain evidence="2 3">SC16a</strain>
    </source>
</reference>
<proteinExistence type="predicted"/>
<feature type="compositionally biased region" description="Polar residues" evidence="1">
    <location>
        <begin position="74"/>
        <end position="92"/>
    </location>
</feature>
<sequence>MAHPLPRLVPFPAAASSILTPSKEGHVRPMTLGDMASSHALPASVAPQPAGWVPSDAPTSKVEKSGPACDPQKRFSTSLAWRQKPSPDSTSEPPLGPRRWMLKQFRPDALDAASQGNHVQAVTPSLHLQRTKGLKRFRLSR</sequence>
<evidence type="ECO:0000313" key="2">
    <source>
        <dbReference type="EMBL" id="PFH57877.1"/>
    </source>
</evidence>
<feature type="region of interest" description="Disordered" evidence="1">
    <location>
        <begin position="1"/>
        <end position="98"/>
    </location>
</feature>
<dbReference type="AlphaFoldDB" id="A0A2A9PAD2"/>
<organism evidence="2 3">
    <name type="scientific">Ophiocordyceps unilateralis</name>
    <name type="common">Zombie-ant fungus</name>
    <name type="synonym">Torrubia unilateralis</name>
    <dbReference type="NCBI Taxonomy" id="268505"/>
    <lineage>
        <taxon>Eukaryota</taxon>
        <taxon>Fungi</taxon>
        <taxon>Dikarya</taxon>
        <taxon>Ascomycota</taxon>
        <taxon>Pezizomycotina</taxon>
        <taxon>Sordariomycetes</taxon>
        <taxon>Hypocreomycetidae</taxon>
        <taxon>Hypocreales</taxon>
        <taxon>Ophiocordycipitaceae</taxon>
        <taxon>Ophiocordyceps</taxon>
    </lineage>
</organism>
<evidence type="ECO:0000256" key="1">
    <source>
        <dbReference type="SAM" id="MobiDB-lite"/>
    </source>
</evidence>
<gene>
    <name evidence="2" type="ORF">XA68_14448</name>
</gene>
<dbReference type="Proteomes" id="UP000037136">
    <property type="component" value="Unassembled WGS sequence"/>
</dbReference>
<dbReference type="EMBL" id="LAZP02000355">
    <property type="protein sequence ID" value="PFH57877.1"/>
    <property type="molecule type" value="Genomic_DNA"/>
</dbReference>
<keyword evidence="3" id="KW-1185">Reference proteome</keyword>
<name>A0A2A9PAD2_OPHUN</name>
<comment type="caution">
    <text evidence="2">The sequence shown here is derived from an EMBL/GenBank/DDBJ whole genome shotgun (WGS) entry which is preliminary data.</text>
</comment>
<accession>A0A2A9PAD2</accession>
<reference evidence="2 3" key="1">
    <citation type="journal article" date="2015" name="BMC Genomics">
        <title>Gene expression during zombie ant biting behavior reflects the complexity underlying fungal parasitic behavioral manipulation.</title>
        <authorList>
            <person name="de Bekker C."/>
            <person name="Ohm R.A."/>
            <person name="Loreto R.G."/>
            <person name="Sebastian A."/>
            <person name="Albert I."/>
            <person name="Merrow M."/>
            <person name="Brachmann A."/>
            <person name="Hughes D.P."/>
        </authorList>
    </citation>
    <scope>NUCLEOTIDE SEQUENCE [LARGE SCALE GENOMIC DNA]</scope>
    <source>
        <strain evidence="2 3">SC16a</strain>
    </source>
</reference>
<protein>
    <submittedName>
        <fullName evidence="2">Uncharacterized protein</fullName>
    </submittedName>
</protein>